<evidence type="ECO:0000313" key="1">
    <source>
        <dbReference type="EMBL" id="NDL40159.1"/>
    </source>
</evidence>
<protein>
    <submittedName>
        <fullName evidence="1">Uncharacterized protein</fullName>
    </submittedName>
</protein>
<accession>A0A6L9JLV4</accession>
<dbReference type="Proteomes" id="UP000479300">
    <property type="component" value="Unassembled WGS sequence"/>
</dbReference>
<comment type="caution">
    <text evidence="1">The sequence shown here is derived from an EMBL/GenBank/DDBJ whole genome shotgun (WGS) entry which is preliminary data.</text>
</comment>
<dbReference type="GeneID" id="88808822"/>
<name>A0A6L9JLV4_PHOLM</name>
<gene>
    <name evidence="1" type="ORF">GPY51_15655</name>
</gene>
<organism evidence="1 2">
    <name type="scientific">Photorhabdus laumondii subsp. laumondii</name>
    <name type="common">Photorhabdus luminescens subsp. laumondii</name>
    <dbReference type="NCBI Taxonomy" id="141679"/>
    <lineage>
        <taxon>Bacteria</taxon>
        <taxon>Pseudomonadati</taxon>
        <taxon>Pseudomonadota</taxon>
        <taxon>Gammaproteobacteria</taxon>
        <taxon>Enterobacterales</taxon>
        <taxon>Morganellaceae</taxon>
        <taxon>Photorhabdus</taxon>
    </lineage>
</organism>
<reference evidence="1 2" key="1">
    <citation type="submission" date="2019-12" db="EMBL/GenBank/DDBJ databases">
        <title>Engineering Photorhabdus to improve their lethality against agricultural pests.</title>
        <authorList>
            <person name="Machado R.A.R."/>
        </authorList>
    </citation>
    <scope>NUCLEOTIDE SEQUENCE [LARGE SCALE GENOMIC DNA]</scope>
    <source>
        <strain evidence="1 2">EN01</strain>
    </source>
</reference>
<evidence type="ECO:0000313" key="2">
    <source>
        <dbReference type="Proteomes" id="UP000479300"/>
    </source>
</evidence>
<proteinExistence type="predicted"/>
<sequence>MIFRFDQITLSASLFPRLTAVWQVLYNGNRVLLCRYHYNEHAQLVGVSHRDTSI</sequence>
<dbReference type="RefSeq" id="WP_157852095.1">
    <property type="nucleotide sequence ID" value="NZ_CAWMTZ010000125.1"/>
</dbReference>
<dbReference type="AlphaFoldDB" id="A0A6L9JLV4"/>
<dbReference type="EMBL" id="WSFA01000037">
    <property type="protein sequence ID" value="NDL40159.1"/>
    <property type="molecule type" value="Genomic_DNA"/>
</dbReference>